<name>A0ABP6T667_9ACTN</name>
<dbReference type="EMBL" id="BAAAYN010000041">
    <property type="protein sequence ID" value="GAA3393229.1"/>
    <property type="molecule type" value="Genomic_DNA"/>
</dbReference>
<evidence type="ECO:0000313" key="2">
    <source>
        <dbReference type="EMBL" id="GAA3393229.1"/>
    </source>
</evidence>
<comment type="caution">
    <text evidence="2">The sequence shown here is derived from an EMBL/GenBank/DDBJ whole genome shotgun (WGS) entry which is preliminary data.</text>
</comment>
<gene>
    <name evidence="2" type="ORF">GCM10020369_57970</name>
</gene>
<reference evidence="3" key="1">
    <citation type="journal article" date="2019" name="Int. J. Syst. Evol. Microbiol.">
        <title>The Global Catalogue of Microorganisms (GCM) 10K type strain sequencing project: providing services to taxonomists for standard genome sequencing and annotation.</title>
        <authorList>
            <consortium name="The Broad Institute Genomics Platform"/>
            <consortium name="The Broad Institute Genome Sequencing Center for Infectious Disease"/>
            <person name="Wu L."/>
            <person name="Ma J."/>
        </authorList>
    </citation>
    <scope>NUCLEOTIDE SEQUENCE [LARGE SCALE GENOMIC DNA]</scope>
    <source>
        <strain evidence="3">JCM 9458</strain>
    </source>
</reference>
<feature type="compositionally biased region" description="Basic and acidic residues" evidence="1">
    <location>
        <begin position="120"/>
        <end position="134"/>
    </location>
</feature>
<evidence type="ECO:0000256" key="1">
    <source>
        <dbReference type="SAM" id="MobiDB-lite"/>
    </source>
</evidence>
<dbReference type="Pfam" id="PF04134">
    <property type="entry name" value="DCC1-like"/>
    <property type="match status" value="1"/>
</dbReference>
<dbReference type="Proteomes" id="UP001501676">
    <property type="component" value="Unassembled WGS sequence"/>
</dbReference>
<keyword evidence="3" id="KW-1185">Reference proteome</keyword>
<evidence type="ECO:0000313" key="3">
    <source>
        <dbReference type="Proteomes" id="UP001501676"/>
    </source>
</evidence>
<proteinExistence type="predicted"/>
<accession>A0ABP6T667</accession>
<organism evidence="2 3">
    <name type="scientific">Cryptosporangium minutisporangium</name>
    <dbReference type="NCBI Taxonomy" id="113569"/>
    <lineage>
        <taxon>Bacteria</taxon>
        <taxon>Bacillati</taxon>
        <taxon>Actinomycetota</taxon>
        <taxon>Actinomycetes</taxon>
        <taxon>Cryptosporangiales</taxon>
        <taxon>Cryptosporangiaceae</taxon>
        <taxon>Cryptosporangium</taxon>
    </lineage>
</organism>
<dbReference type="InterPro" id="IPR007263">
    <property type="entry name" value="DCC1-like"/>
</dbReference>
<evidence type="ECO:0008006" key="4">
    <source>
        <dbReference type="Google" id="ProtNLM"/>
    </source>
</evidence>
<feature type="region of interest" description="Disordered" evidence="1">
    <location>
        <begin position="113"/>
        <end position="134"/>
    </location>
</feature>
<protein>
    <recommendedName>
        <fullName evidence="4">DUF393 domain-containing protein</fullName>
    </recommendedName>
</protein>
<sequence length="134" mass="14824">MATFVYDGDCAFCSTCARFIERRIPTSAAVVAWQHSDLDALGLTVDEAETAVQWISSRRRAAGPDAIAELLVDAGSFWRPAGWVLRLPPVRALAWPVYRWVARNRHRLPGGTAACALPQAERDRTAARPERSPH</sequence>